<reference evidence="3 4" key="1">
    <citation type="submission" date="2018-06" db="EMBL/GenBank/DDBJ databases">
        <title>Genomic Encyclopedia of Type Strains, Phase IV (KMG-IV): sequencing the most valuable type-strain genomes for metagenomic binning, comparative biology and taxonomic classification.</title>
        <authorList>
            <person name="Goeker M."/>
        </authorList>
    </citation>
    <scope>NUCLEOTIDE SEQUENCE [LARGE SCALE GENOMIC DNA]</scope>
    <source>
        <strain evidence="3 4">DSM 44599</strain>
    </source>
</reference>
<dbReference type="PROSITE" id="PS51257">
    <property type="entry name" value="PROKAR_LIPOPROTEIN"/>
    <property type="match status" value="1"/>
</dbReference>
<evidence type="ECO:0000313" key="4">
    <source>
        <dbReference type="Proteomes" id="UP000252586"/>
    </source>
</evidence>
<dbReference type="AlphaFoldDB" id="A0A366CZ69"/>
<gene>
    <name evidence="3" type="ORF">DFR74_12244</name>
</gene>
<dbReference type="OrthoDB" id="4563202at2"/>
<dbReference type="EMBL" id="QNRE01000022">
    <property type="protein sequence ID" value="RBO82504.1"/>
    <property type="molecule type" value="Genomic_DNA"/>
</dbReference>
<organism evidence="3 4">
    <name type="scientific">Nocardia puris</name>
    <dbReference type="NCBI Taxonomy" id="208602"/>
    <lineage>
        <taxon>Bacteria</taxon>
        <taxon>Bacillati</taxon>
        <taxon>Actinomycetota</taxon>
        <taxon>Actinomycetes</taxon>
        <taxon>Mycobacteriales</taxon>
        <taxon>Nocardiaceae</taxon>
        <taxon>Nocardia</taxon>
    </lineage>
</organism>
<dbReference type="RefSeq" id="WP_067511262.1">
    <property type="nucleotide sequence ID" value="NZ_CP107943.1"/>
</dbReference>
<dbReference type="STRING" id="1210090.GCA_001613185_04583"/>
<feature type="region of interest" description="Disordered" evidence="1">
    <location>
        <begin position="25"/>
        <end position="49"/>
    </location>
</feature>
<dbReference type="Proteomes" id="UP000252586">
    <property type="component" value="Unassembled WGS sequence"/>
</dbReference>
<dbReference type="Pfam" id="PF05901">
    <property type="entry name" value="Excalibur"/>
    <property type="match status" value="1"/>
</dbReference>
<evidence type="ECO:0000259" key="2">
    <source>
        <dbReference type="SMART" id="SM00894"/>
    </source>
</evidence>
<dbReference type="InterPro" id="IPR008613">
    <property type="entry name" value="Excalibur_Ca-bd_domain"/>
</dbReference>
<keyword evidence="4" id="KW-1185">Reference proteome</keyword>
<evidence type="ECO:0000313" key="3">
    <source>
        <dbReference type="EMBL" id="RBO82504.1"/>
    </source>
</evidence>
<protein>
    <submittedName>
        <fullName evidence="3">Excalibur calcium-binding domain-containing protein</fullName>
    </submittedName>
</protein>
<sequence length="96" mass="9941">MRRSRTLVAVVGLLLITVLVVSACGGSNGKRKRSHSSSGGGAAATSTTAAPAYRTCEDAWNAGKAPLRRNQPGYSVQLDRLDGAEDGVACLVRPKS</sequence>
<dbReference type="SMART" id="SM00894">
    <property type="entry name" value="Excalibur"/>
    <property type="match status" value="1"/>
</dbReference>
<comment type="caution">
    <text evidence="3">The sequence shown here is derived from an EMBL/GenBank/DDBJ whole genome shotgun (WGS) entry which is preliminary data.</text>
</comment>
<proteinExistence type="predicted"/>
<evidence type="ECO:0000256" key="1">
    <source>
        <dbReference type="SAM" id="MobiDB-lite"/>
    </source>
</evidence>
<accession>A0A366CZ69</accession>
<name>A0A366CZ69_9NOCA</name>
<feature type="domain" description="Excalibur calcium-binding" evidence="2">
    <location>
        <begin position="52"/>
        <end position="91"/>
    </location>
</feature>